<dbReference type="HOGENOM" id="CLU_3310396_0_0_7"/>
<proteinExistence type="predicted"/>
<accession>C6E716</accession>
<dbReference type="NCBIfam" id="TIGR04229">
    <property type="entry name" value="geopeptide"/>
    <property type="match status" value="1"/>
</dbReference>
<dbReference type="EMBL" id="CP001661">
    <property type="protein sequence ID" value="ACT17882.1"/>
    <property type="molecule type" value="Genomic_DNA"/>
</dbReference>
<dbReference type="KEGG" id="gem:GM21_1829"/>
<sequence>MAKKNVTFEIIDEGIANKESTDLIGCCWTAFLYNDYDVW</sequence>
<gene>
    <name evidence="1" type="ordered locus">GM21_1829</name>
</gene>
<evidence type="ECO:0000313" key="1">
    <source>
        <dbReference type="EMBL" id="ACT17882.1"/>
    </source>
</evidence>
<dbReference type="InterPro" id="IPR026376">
    <property type="entry name" value="rSAM_modified_put"/>
</dbReference>
<organism evidence="1">
    <name type="scientific">Geobacter sp. (strain M21)</name>
    <dbReference type="NCBI Taxonomy" id="443144"/>
    <lineage>
        <taxon>Bacteria</taxon>
        <taxon>Pseudomonadati</taxon>
        <taxon>Thermodesulfobacteriota</taxon>
        <taxon>Desulfuromonadia</taxon>
        <taxon>Geobacterales</taxon>
        <taxon>Geobacteraceae</taxon>
        <taxon>Geobacter</taxon>
    </lineage>
</organism>
<reference evidence="1" key="1">
    <citation type="submission" date="2009-07" db="EMBL/GenBank/DDBJ databases">
        <title>Complete sequence of Geobacter sp. M21.</title>
        <authorList>
            <consortium name="US DOE Joint Genome Institute"/>
            <person name="Lucas S."/>
            <person name="Copeland A."/>
            <person name="Lapidus A."/>
            <person name="Glavina del Rio T."/>
            <person name="Dalin E."/>
            <person name="Tice H."/>
            <person name="Bruce D."/>
            <person name="Goodwin L."/>
            <person name="Pitluck S."/>
            <person name="Saunders E."/>
            <person name="Brettin T."/>
            <person name="Detter J.C."/>
            <person name="Han C."/>
            <person name="Larimer F."/>
            <person name="Land M."/>
            <person name="Hauser L."/>
            <person name="Kyrpides N."/>
            <person name="Ovchinnikova G."/>
            <person name="Lovley D."/>
        </authorList>
    </citation>
    <scope>NUCLEOTIDE SEQUENCE [LARGE SCALE GENOMIC DNA]</scope>
    <source>
        <strain evidence="1">M21</strain>
    </source>
</reference>
<name>C6E716_GEOSM</name>
<dbReference type="OrthoDB" id="9881923at2"/>
<dbReference type="AlphaFoldDB" id="C6E716"/>
<protein>
    <submittedName>
        <fullName evidence="1">Uncharacterized protein</fullName>
    </submittedName>
</protein>
<dbReference type="STRING" id="443144.GM21_1829"/>